<dbReference type="EMBL" id="JARFYN010000024">
    <property type="protein sequence ID" value="MDL2407742.1"/>
    <property type="molecule type" value="Genomic_DNA"/>
</dbReference>
<comment type="caution">
    <text evidence="1">The sequence shown here is derived from an EMBL/GenBank/DDBJ whole genome shotgun (WGS) entry which is preliminary data.</text>
</comment>
<evidence type="ECO:0000313" key="2">
    <source>
        <dbReference type="Proteomes" id="UP001172630"/>
    </source>
</evidence>
<keyword evidence="2" id="KW-1185">Reference proteome</keyword>
<dbReference type="RefSeq" id="WP_285881090.1">
    <property type="nucleotide sequence ID" value="NZ_JARFYN010000024.1"/>
</dbReference>
<proteinExistence type="predicted"/>
<organism evidence="1 2">
    <name type="scientific">Rhizobium calliandrae</name>
    <dbReference type="NCBI Taxonomy" id="1312182"/>
    <lineage>
        <taxon>Bacteria</taxon>
        <taxon>Pseudomonadati</taxon>
        <taxon>Pseudomonadota</taxon>
        <taxon>Alphaproteobacteria</taxon>
        <taxon>Hyphomicrobiales</taxon>
        <taxon>Rhizobiaceae</taxon>
        <taxon>Rhizobium/Agrobacterium group</taxon>
        <taxon>Rhizobium</taxon>
    </lineage>
</organism>
<evidence type="ECO:0000313" key="1">
    <source>
        <dbReference type="EMBL" id="MDL2407742.1"/>
    </source>
</evidence>
<protein>
    <submittedName>
        <fullName evidence="1">Uncharacterized protein</fullName>
    </submittedName>
</protein>
<accession>A0ABT7KGK0</accession>
<name>A0ABT7KGK0_9HYPH</name>
<sequence length="40" mass="4389">MDRLNGFVVLFEGQAFVTPVQFEGHGDMTAGDTTLRSSRT</sequence>
<reference evidence="1" key="1">
    <citation type="submission" date="2023-06" db="EMBL/GenBank/DDBJ databases">
        <title>Phylogenetic Diversity of Rhizobium strains.</title>
        <authorList>
            <person name="Moura F.T."/>
            <person name="Helene L.C.F."/>
            <person name="Hungria M."/>
        </authorList>
    </citation>
    <scope>NUCLEOTIDE SEQUENCE</scope>
    <source>
        <strain evidence="1">CCGE524</strain>
    </source>
</reference>
<gene>
    <name evidence="1" type="ORF">PY650_19170</name>
</gene>
<dbReference type="Proteomes" id="UP001172630">
    <property type="component" value="Unassembled WGS sequence"/>
</dbReference>